<proteinExistence type="predicted"/>
<dbReference type="SUPFAM" id="SSF55961">
    <property type="entry name" value="Bet v1-like"/>
    <property type="match status" value="1"/>
</dbReference>
<sequence>MTNPSTPSASASVDITADPKAVYALITDLRTLSALTAETTEMVWQKGDSVVPGSVFVGKNRNGWRRWATKCTVTRAVLGREFAFDVRAAGIPIARWSYQIEPTEAGCRLTESTWDRRPRWMVPVGGLLTGAKDRAAVNQTNIEATLERIKRRADAA</sequence>
<gene>
    <name evidence="1" type="ORF">CQY22_002835</name>
</gene>
<name>A0A2G5PFW4_9MYCO</name>
<dbReference type="Proteomes" id="UP000230551">
    <property type="component" value="Unassembled WGS sequence"/>
</dbReference>
<dbReference type="RefSeq" id="WP_090587877.1">
    <property type="nucleotide sequence ID" value="NZ_CP104302.1"/>
</dbReference>
<organism evidence="1 2">
    <name type="scientific">Mycolicibacterium brumae</name>
    <dbReference type="NCBI Taxonomy" id="85968"/>
    <lineage>
        <taxon>Bacteria</taxon>
        <taxon>Bacillati</taxon>
        <taxon>Actinomycetota</taxon>
        <taxon>Actinomycetes</taxon>
        <taxon>Mycobacteriales</taxon>
        <taxon>Mycobacteriaceae</taxon>
        <taxon>Mycolicibacterium</taxon>
    </lineage>
</organism>
<evidence type="ECO:0000313" key="1">
    <source>
        <dbReference type="EMBL" id="PIB77202.1"/>
    </source>
</evidence>
<keyword evidence="2" id="KW-1185">Reference proteome</keyword>
<protein>
    <submittedName>
        <fullName evidence="1">SRPBCC family protein</fullName>
    </submittedName>
</protein>
<evidence type="ECO:0000313" key="2">
    <source>
        <dbReference type="Proteomes" id="UP000230551"/>
    </source>
</evidence>
<dbReference type="CDD" id="cd07812">
    <property type="entry name" value="SRPBCC"/>
    <property type="match status" value="1"/>
</dbReference>
<dbReference type="EMBL" id="PDCN02000002">
    <property type="protein sequence ID" value="PIB77202.1"/>
    <property type="molecule type" value="Genomic_DNA"/>
</dbReference>
<dbReference type="STRING" id="85968.GCA_900073015_01384"/>
<comment type="caution">
    <text evidence="1">The sequence shown here is derived from an EMBL/GenBank/DDBJ whole genome shotgun (WGS) entry which is preliminary data.</text>
</comment>
<dbReference type="Pfam" id="PF10604">
    <property type="entry name" value="Polyketide_cyc2"/>
    <property type="match status" value="1"/>
</dbReference>
<dbReference type="OrthoDB" id="4618973at2"/>
<dbReference type="Gene3D" id="3.30.530.20">
    <property type="match status" value="1"/>
</dbReference>
<reference evidence="1 2" key="1">
    <citation type="journal article" date="2017" name="Infect. Genet. Evol.">
        <title>The new phylogeny of the genus Mycobacterium: The old and the news.</title>
        <authorList>
            <person name="Tortoli E."/>
            <person name="Fedrizzi T."/>
            <person name="Meehan C.J."/>
            <person name="Trovato A."/>
            <person name="Grottola A."/>
            <person name="Giacobazzi E."/>
            <person name="Serpini G.F."/>
            <person name="Tagliazucchi S."/>
            <person name="Fabio A."/>
            <person name="Bettua C."/>
            <person name="Bertorelli R."/>
            <person name="Frascaro F."/>
            <person name="De Sanctis V."/>
            <person name="Pecorari M."/>
            <person name="Jousson O."/>
            <person name="Segata N."/>
            <person name="Cirillo D.M."/>
        </authorList>
    </citation>
    <scope>NUCLEOTIDE SEQUENCE [LARGE SCALE GENOMIC DNA]</scope>
    <source>
        <strain evidence="1 2">CIP1034565</strain>
    </source>
</reference>
<dbReference type="AlphaFoldDB" id="A0A2G5PFW4"/>
<accession>A0A2G5PFW4</accession>
<dbReference type="InterPro" id="IPR019587">
    <property type="entry name" value="Polyketide_cyclase/dehydratase"/>
</dbReference>
<dbReference type="InterPro" id="IPR023393">
    <property type="entry name" value="START-like_dom_sf"/>
</dbReference>